<dbReference type="PATRIC" id="fig|1068978.7.peg.3366"/>
<accession>A0A076MW25</accession>
<dbReference type="eggNOG" id="ENOG5031W9Y">
    <property type="taxonomic scope" value="Bacteria"/>
</dbReference>
<proteinExistence type="predicted"/>
<gene>
    <name evidence="1" type="ORF">AMETH_3149</name>
</gene>
<dbReference type="KEGG" id="amq:AMETH_3149"/>
<sequence>MTTPDSSFESFSSPAEFFSGVDLSSVPAWETANELAAISIAAFAAPQDGDQQSRGVIRLHGDAVQNHSVPVRTTIRVLGALQDLVAAVATALRGEPAGLRGRIPEVARAATELRLVAEPLPGSLVLKLAAGPTDTASDPRPALWPEATLADRSMHRLIDLIREADPLDREQLLSELRPLGPRVARQLVKLAEAVIDDHVLLDLSWHEAGRATDRAAVRRSTAVALRDAITEARVDVDRTTLVGVLQTVSQVRALDLLLNNGDRITLEASDDVRADLGPMYNHRVEVLAEVRVRTSGTGQDRARYQLISVRSLEEDG</sequence>
<dbReference type="HOGENOM" id="CLU_878919_0_0_11"/>
<evidence type="ECO:0000313" key="1">
    <source>
        <dbReference type="EMBL" id="AIJ23241.1"/>
    </source>
</evidence>
<dbReference type="EMBL" id="CP009110">
    <property type="protein sequence ID" value="AIJ23241.1"/>
    <property type="molecule type" value="Genomic_DNA"/>
</dbReference>
<reference evidence="1 2" key="1">
    <citation type="submission" date="2014-07" db="EMBL/GenBank/DDBJ databases">
        <title>Whole Genome Sequence of the Amycolatopsis methanolica 239.</title>
        <authorList>
            <person name="Tang B."/>
        </authorList>
    </citation>
    <scope>NUCLEOTIDE SEQUENCE [LARGE SCALE GENOMIC DNA]</scope>
    <source>
        <strain evidence="1 2">239</strain>
    </source>
</reference>
<evidence type="ECO:0000313" key="2">
    <source>
        <dbReference type="Proteomes" id="UP000062973"/>
    </source>
</evidence>
<organism evidence="1 2">
    <name type="scientific">Amycolatopsis methanolica 239</name>
    <dbReference type="NCBI Taxonomy" id="1068978"/>
    <lineage>
        <taxon>Bacteria</taxon>
        <taxon>Bacillati</taxon>
        <taxon>Actinomycetota</taxon>
        <taxon>Actinomycetes</taxon>
        <taxon>Pseudonocardiales</taxon>
        <taxon>Pseudonocardiaceae</taxon>
        <taxon>Amycolatopsis</taxon>
        <taxon>Amycolatopsis methanolica group</taxon>
    </lineage>
</organism>
<dbReference type="RefSeq" id="WP_017987840.1">
    <property type="nucleotide sequence ID" value="NZ_AQUL01000002.1"/>
</dbReference>
<keyword evidence="2" id="KW-1185">Reference proteome</keyword>
<dbReference type="Proteomes" id="UP000062973">
    <property type="component" value="Chromosome"/>
</dbReference>
<dbReference type="AlphaFoldDB" id="A0A076MW25"/>
<dbReference type="STRING" id="1068978.AMETH_3149"/>
<name>A0A076MW25_AMYME</name>
<protein>
    <submittedName>
        <fullName evidence="1">Uncharacterized protein</fullName>
    </submittedName>
</protein>